<feature type="domain" description="Major facilitator superfamily (MFS) profile" evidence="6">
    <location>
        <begin position="199"/>
        <end position="431"/>
    </location>
</feature>
<feature type="transmembrane region" description="Helical" evidence="5">
    <location>
        <begin position="290"/>
        <end position="311"/>
    </location>
</feature>
<feature type="transmembrane region" description="Helical" evidence="5">
    <location>
        <begin position="98"/>
        <end position="119"/>
    </location>
</feature>
<dbReference type="EMBL" id="BMGH01000001">
    <property type="protein sequence ID" value="GGD08324.1"/>
    <property type="molecule type" value="Genomic_DNA"/>
</dbReference>
<dbReference type="InterPro" id="IPR020846">
    <property type="entry name" value="MFS_dom"/>
</dbReference>
<evidence type="ECO:0000256" key="3">
    <source>
        <dbReference type="ARBA" id="ARBA00023136"/>
    </source>
</evidence>
<dbReference type="GO" id="GO:0022857">
    <property type="term" value="F:transmembrane transporter activity"/>
    <property type="evidence" value="ECO:0007669"/>
    <property type="project" value="InterPro"/>
</dbReference>
<accession>A0A8J2V4G6</accession>
<dbReference type="InterPro" id="IPR047200">
    <property type="entry name" value="MFS_YcaD-like"/>
</dbReference>
<dbReference type="RefSeq" id="WP_188158879.1">
    <property type="nucleotide sequence ID" value="NZ_BMGH01000001.1"/>
</dbReference>
<organism evidence="7 8">
    <name type="scientific">Aquisalinus flavus</name>
    <dbReference type="NCBI Taxonomy" id="1526572"/>
    <lineage>
        <taxon>Bacteria</taxon>
        <taxon>Pseudomonadati</taxon>
        <taxon>Pseudomonadota</taxon>
        <taxon>Alphaproteobacteria</taxon>
        <taxon>Parvularculales</taxon>
        <taxon>Parvularculaceae</taxon>
        <taxon>Aquisalinus</taxon>
    </lineage>
</organism>
<sequence>MRKTLLPVLSLLIAAAILLGANGLQNTLLSLRANMEGFSLAWIGFLTSAFFGGFIAGCRFAPRFIMNVGHVRAFTAFASIASAITLLHSILVEPAVWLVLRVIAGFCFAGLQMIIESWLNEKASNANRGQILSVYRISDFTAVTAGQFLLNLADPSGFVLFIIVSVLISISLVPVALTTSAQPRPIKSARLDLGRLWRVSPLAVAAVLGFGIAGSAFWALIPVVIQDLGYRVSTVALFMSALILGGAVSQWPVGMLSDRLDRRLVIIAIAGGAALAMIAIAFLATVSQGLLVAAGFFIGAFHLPLFGLGIAHANDYAEEDDFVSINGGLLLLYGVGAVLGPILAPLVMGAGGAQSLFYYCATVYALVAGFSLYRMTRRKSVPQEDRGDYRSVPSGPAPAVYDVGLRHDGKAEETGAEAQADGEAIKDSAVI</sequence>
<evidence type="ECO:0000313" key="7">
    <source>
        <dbReference type="EMBL" id="GGD08324.1"/>
    </source>
</evidence>
<dbReference type="CDD" id="cd17477">
    <property type="entry name" value="MFS_YcaD_like"/>
    <property type="match status" value="1"/>
</dbReference>
<dbReference type="InterPro" id="IPR011701">
    <property type="entry name" value="MFS"/>
</dbReference>
<evidence type="ECO:0000259" key="6">
    <source>
        <dbReference type="PROSITE" id="PS50850"/>
    </source>
</evidence>
<dbReference type="Proteomes" id="UP000613582">
    <property type="component" value="Unassembled WGS sequence"/>
</dbReference>
<name>A0A8J2V4G6_9PROT</name>
<feature type="transmembrane region" description="Helical" evidence="5">
    <location>
        <begin position="264"/>
        <end position="284"/>
    </location>
</feature>
<feature type="transmembrane region" description="Helical" evidence="5">
    <location>
        <begin position="199"/>
        <end position="221"/>
    </location>
</feature>
<protein>
    <submittedName>
        <fullName evidence="7">MFS transporter</fullName>
    </submittedName>
</protein>
<dbReference type="SUPFAM" id="SSF103473">
    <property type="entry name" value="MFS general substrate transporter"/>
    <property type="match status" value="1"/>
</dbReference>
<keyword evidence="1 5" id="KW-0812">Transmembrane</keyword>
<dbReference type="PROSITE" id="PS50850">
    <property type="entry name" value="MFS"/>
    <property type="match status" value="1"/>
</dbReference>
<dbReference type="Pfam" id="PF07690">
    <property type="entry name" value="MFS_1"/>
    <property type="match status" value="1"/>
</dbReference>
<feature type="region of interest" description="Disordered" evidence="4">
    <location>
        <begin position="412"/>
        <end position="431"/>
    </location>
</feature>
<dbReference type="AlphaFoldDB" id="A0A8J2V4G6"/>
<dbReference type="Gene3D" id="1.20.1250.20">
    <property type="entry name" value="MFS general substrate transporter like domains"/>
    <property type="match status" value="2"/>
</dbReference>
<feature type="transmembrane region" description="Helical" evidence="5">
    <location>
        <begin position="39"/>
        <end position="61"/>
    </location>
</feature>
<proteinExistence type="predicted"/>
<evidence type="ECO:0000256" key="5">
    <source>
        <dbReference type="SAM" id="Phobius"/>
    </source>
</evidence>
<keyword evidence="3 5" id="KW-0472">Membrane</keyword>
<feature type="transmembrane region" description="Helical" evidence="5">
    <location>
        <begin position="233"/>
        <end position="252"/>
    </location>
</feature>
<dbReference type="GO" id="GO:0005886">
    <property type="term" value="C:plasma membrane"/>
    <property type="evidence" value="ECO:0007669"/>
    <property type="project" value="TreeGrafter"/>
</dbReference>
<feature type="transmembrane region" description="Helical" evidence="5">
    <location>
        <begin position="131"/>
        <end position="150"/>
    </location>
</feature>
<keyword evidence="8" id="KW-1185">Reference proteome</keyword>
<evidence type="ECO:0000256" key="4">
    <source>
        <dbReference type="SAM" id="MobiDB-lite"/>
    </source>
</evidence>
<feature type="transmembrane region" description="Helical" evidence="5">
    <location>
        <begin position="73"/>
        <end position="92"/>
    </location>
</feature>
<reference evidence="7" key="1">
    <citation type="journal article" date="2014" name="Int. J. Syst. Evol. Microbiol.">
        <title>Complete genome sequence of Corynebacterium casei LMG S-19264T (=DSM 44701T), isolated from a smear-ripened cheese.</title>
        <authorList>
            <consortium name="US DOE Joint Genome Institute (JGI-PGF)"/>
            <person name="Walter F."/>
            <person name="Albersmeier A."/>
            <person name="Kalinowski J."/>
            <person name="Ruckert C."/>
        </authorList>
    </citation>
    <scope>NUCLEOTIDE SEQUENCE</scope>
    <source>
        <strain evidence="7">CGMCC 1.12921</strain>
    </source>
</reference>
<evidence type="ECO:0000256" key="2">
    <source>
        <dbReference type="ARBA" id="ARBA00022989"/>
    </source>
</evidence>
<gene>
    <name evidence="7" type="ORF">GCM10011342_16470</name>
</gene>
<dbReference type="InterPro" id="IPR036259">
    <property type="entry name" value="MFS_trans_sf"/>
</dbReference>
<dbReference type="PANTHER" id="PTHR23521:SF3">
    <property type="entry name" value="MFS TRANSPORTER"/>
    <property type="match status" value="1"/>
</dbReference>
<feature type="transmembrane region" description="Helical" evidence="5">
    <location>
        <begin position="156"/>
        <end position="178"/>
    </location>
</feature>
<evidence type="ECO:0000313" key="8">
    <source>
        <dbReference type="Proteomes" id="UP000613582"/>
    </source>
</evidence>
<feature type="transmembrane region" description="Helical" evidence="5">
    <location>
        <begin position="356"/>
        <end position="373"/>
    </location>
</feature>
<comment type="caution">
    <text evidence="7">The sequence shown here is derived from an EMBL/GenBank/DDBJ whole genome shotgun (WGS) entry which is preliminary data.</text>
</comment>
<keyword evidence="2 5" id="KW-1133">Transmembrane helix</keyword>
<evidence type="ECO:0000256" key="1">
    <source>
        <dbReference type="ARBA" id="ARBA00022692"/>
    </source>
</evidence>
<feature type="transmembrane region" description="Helical" evidence="5">
    <location>
        <begin position="323"/>
        <end position="344"/>
    </location>
</feature>
<reference evidence="7" key="2">
    <citation type="submission" date="2020-09" db="EMBL/GenBank/DDBJ databases">
        <authorList>
            <person name="Sun Q."/>
            <person name="Zhou Y."/>
        </authorList>
    </citation>
    <scope>NUCLEOTIDE SEQUENCE</scope>
    <source>
        <strain evidence="7">CGMCC 1.12921</strain>
    </source>
</reference>
<dbReference type="PANTHER" id="PTHR23521">
    <property type="entry name" value="TRANSPORTER MFS SUPERFAMILY"/>
    <property type="match status" value="1"/>
</dbReference>